<sequence>MIPLSNSACSSFLASSNSTWQMRNMDLHEVLE</sequence>
<reference evidence="1" key="2">
    <citation type="journal article" date="2015" name="Data Brief">
        <title>Shoot transcriptome of the giant reed, Arundo donax.</title>
        <authorList>
            <person name="Barrero R.A."/>
            <person name="Guerrero F.D."/>
            <person name="Moolhuijzen P."/>
            <person name="Goolsby J.A."/>
            <person name="Tidwell J."/>
            <person name="Bellgard S.E."/>
            <person name="Bellgard M.I."/>
        </authorList>
    </citation>
    <scope>NUCLEOTIDE SEQUENCE</scope>
    <source>
        <tissue evidence="1">Shoot tissue taken approximately 20 cm above the soil surface</tissue>
    </source>
</reference>
<evidence type="ECO:0000313" key="1">
    <source>
        <dbReference type="EMBL" id="JAE32400.1"/>
    </source>
</evidence>
<name>A0A0A9H5B1_ARUDO</name>
<proteinExistence type="predicted"/>
<protein>
    <submittedName>
        <fullName evidence="1">Uncharacterized protein</fullName>
    </submittedName>
</protein>
<reference evidence="1" key="1">
    <citation type="submission" date="2014-09" db="EMBL/GenBank/DDBJ databases">
        <authorList>
            <person name="Magalhaes I.L.F."/>
            <person name="Oliveira U."/>
            <person name="Santos F.R."/>
            <person name="Vidigal T.H.D.A."/>
            <person name="Brescovit A.D."/>
            <person name="Santos A.J."/>
        </authorList>
    </citation>
    <scope>NUCLEOTIDE SEQUENCE</scope>
    <source>
        <tissue evidence="1">Shoot tissue taken approximately 20 cm above the soil surface</tissue>
    </source>
</reference>
<organism evidence="1">
    <name type="scientific">Arundo donax</name>
    <name type="common">Giant reed</name>
    <name type="synonym">Donax arundinaceus</name>
    <dbReference type="NCBI Taxonomy" id="35708"/>
    <lineage>
        <taxon>Eukaryota</taxon>
        <taxon>Viridiplantae</taxon>
        <taxon>Streptophyta</taxon>
        <taxon>Embryophyta</taxon>
        <taxon>Tracheophyta</taxon>
        <taxon>Spermatophyta</taxon>
        <taxon>Magnoliopsida</taxon>
        <taxon>Liliopsida</taxon>
        <taxon>Poales</taxon>
        <taxon>Poaceae</taxon>
        <taxon>PACMAD clade</taxon>
        <taxon>Arundinoideae</taxon>
        <taxon>Arundineae</taxon>
        <taxon>Arundo</taxon>
    </lineage>
</organism>
<dbReference type="AlphaFoldDB" id="A0A0A9H5B1"/>
<dbReference type="EMBL" id="GBRH01165496">
    <property type="protein sequence ID" value="JAE32400.1"/>
    <property type="molecule type" value="Transcribed_RNA"/>
</dbReference>
<accession>A0A0A9H5B1</accession>